<sequence>MVQKPVRWLPSFYSIIFPLGRCIFPCHGVSHDQIMRLYDFNSKRFQGSLPLSSDDDSLHLDILKEALLRAIHDIDATFTKA</sequence>
<comment type="caution">
    <text evidence="1">The sequence shown here is derived from an EMBL/GenBank/DDBJ whole genome shotgun (WGS) entry which is preliminary data.</text>
</comment>
<name>A0A565BZF5_9BRAS</name>
<proteinExistence type="predicted"/>
<dbReference type="Proteomes" id="UP000489600">
    <property type="component" value="Unassembled WGS sequence"/>
</dbReference>
<protein>
    <submittedName>
        <fullName evidence="1">Uncharacterized protein</fullName>
    </submittedName>
</protein>
<dbReference type="EMBL" id="CABITT030000005">
    <property type="protein sequence ID" value="VVB06714.1"/>
    <property type="molecule type" value="Genomic_DNA"/>
</dbReference>
<dbReference type="AlphaFoldDB" id="A0A565BZF5"/>
<reference evidence="1" key="1">
    <citation type="submission" date="2019-07" db="EMBL/GenBank/DDBJ databases">
        <authorList>
            <person name="Dittberner H."/>
        </authorList>
    </citation>
    <scope>NUCLEOTIDE SEQUENCE [LARGE SCALE GENOMIC DNA]</scope>
</reference>
<evidence type="ECO:0000313" key="1">
    <source>
        <dbReference type="EMBL" id="VVB06714.1"/>
    </source>
</evidence>
<evidence type="ECO:0000313" key="2">
    <source>
        <dbReference type="Proteomes" id="UP000489600"/>
    </source>
</evidence>
<keyword evidence="2" id="KW-1185">Reference proteome</keyword>
<organism evidence="1 2">
    <name type="scientific">Arabis nemorensis</name>
    <dbReference type="NCBI Taxonomy" id="586526"/>
    <lineage>
        <taxon>Eukaryota</taxon>
        <taxon>Viridiplantae</taxon>
        <taxon>Streptophyta</taxon>
        <taxon>Embryophyta</taxon>
        <taxon>Tracheophyta</taxon>
        <taxon>Spermatophyta</taxon>
        <taxon>Magnoliopsida</taxon>
        <taxon>eudicotyledons</taxon>
        <taxon>Gunneridae</taxon>
        <taxon>Pentapetalae</taxon>
        <taxon>rosids</taxon>
        <taxon>malvids</taxon>
        <taxon>Brassicales</taxon>
        <taxon>Brassicaceae</taxon>
        <taxon>Arabideae</taxon>
        <taxon>Arabis</taxon>
    </lineage>
</organism>
<gene>
    <name evidence="1" type="ORF">ANE_LOCUS17158</name>
</gene>
<accession>A0A565BZF5</accession>